<organism evidence="2 3">
    <name type="scientific">Capsicum baccatum</name>
    <name type="common">Peruvian pepper</name>
    <dbReference type="NCBI Taxonomy" id="33114"/>
    <lineage>
        <taxon>Eukaryota</taxon>
        <taxon>Viridiplantae</taxon>
        <taxon>Streptophyta</taxon>
        <taxon>Embryophyta</taxon>
        <taxon>Tracheophyta</taxon>
        <taxon>Spermatophyta</taxon>
        <taxon>Magnoliopsida</taxon>
        <taxon>eudicotyledons</taxon>
        <taxon>Gunneridae</taxon>
        <taxon>Pentapetalae</taxon>
        <taxon>asterids</taxon>
        <taxon>lamiids</taxon>
        <taxon>Solanales</taxon>
        <taxon>Solanaceae</taxon>
        <taxon>Solanoideae</taxon>
        <taxon>Capsiceae</taxon>
        <taxon>Capsicum</taxon>
    </lineage>
</organism>
<feature type="domain" description="Myosin motor" evidence="1">
    <location>
        <begin position="382"/>
        <end position="472"/>
    </location>
</feature>
<dbReference type="EMBL" id="MLFT02000001">
    <property type="protein sequence ID" value="PHT58074.1"/>
    <property type="molecule type" value="Genomic_DNA"/>
</dbReference>
<reference evidence="3" key="2">
    <citation type="journal article" date="2017" name="J. Anim. Genet.">
        <title>Multiple reference genome sequences of hot pepper reveal the massive evolution of plant disease resistance genes by retroduplication.</title>
        <authorList>
            <person name="Kim S."/>
            <person name="Park J."/>
            <person name="Yeom S.-I."/>
            <person name="Kim Y.-M."/>
            <person name="Seo E."/>
            <person name="Kim K.-T."/>
            <person name="Kim M.-S."/>
            <person name="Lee J.M."/>
            <person name="Cheong K."/>
            <person name="Shin H.-S."/>
            <person name="Kim S.-B."/>
            <person name="Han K."/>
            <person name="Lee J."/>
            <person name="Park M."/>
            <person name="Lee H.-A."/>
            <person name="Lee H.-Y."/>
            <person name="Lee Y."/>
            <person name="Oh S."/>
            <person name="Lee J.H."/>
            <person name="Choi E."/>
            <person name="Choi E."/>
            <person name="Lee S.E."/>
            <person name="Jeon J."/>
            <person name="Kim H."/>
            <person name="Choi G."/>
            <person name="Song H."/>
            <person name="Lee J."/>
            <person name="Lee S.-C."/>
            <person name="Kwon J.-K."/>
            <person name="Lee H.-Y."/>
            <person name="Koo N."/>
            <person name="Hong Y."/>
            <person name="Kim R.W."/>
            <person name="Kang W.-H."/>
            <person name="Huh J.H."/>
            <person name="Kang B.-C."/>
            <person name="Yang T.-J."/>
            <person name="Lee Y.-H."/>
            <person name="Bennetzen J.L."/>
            <person name="Choi D."/>
        </authorList>
    </citation>
    <scope>NUCLEOTIDE SEQUENCE [LARGE SCALE GENOMIC DNA]</scope>
    <source>
        <strain evidence="3">cv. PBC81</strain>
    </source>
</reference>
<dbReference type="GO" id="GO:0004325">
    <property type="term" value="F:ferrochelatase activity"/>
    <property type="evidence" value="ECO:0007669"/>
    <property type="project" value="InterPro"/>
</dbReference>
<dbReference type="Proteomes" id="UP000224567">
    <property type="component" value="Unassembled WGS sequence"/>
</dbReference>
<dbReference type="GO" id="GO:0016459">
    <property type="term" value="C:myosin complex"/>
    <property type="evidence" value="ECO:0007669"/>
    <property type="project" value="InterPro"/>
</dbReference>
<dbReference type="GO" id="GO:0003774">
    <property type="term" value="F:cytoskeletal motor activity"/>
    <property type="evidence" value="ECO:0007669"/>
    <property type="project" value="InterPro"/>
</dbReference>
<dbReference type="InterPro" id="IPR001015">
    <property type="entry name" value="Ferrochelatase"/>
</dbReference>
<reference evidence="2 3" key="1">
    <citation type="journal article" date="2017" name="Genome Biol.">
        <title>New reference genome sequences of hot pepper reveal the massive evolution of plant disease-resistance genes by retroduplication.</title>
        <authorList>
            <person name="Kim S."/>
            <person name="Park J."/>
            <person name="Yeom S.I."/>
            <person name="Kim Y.M."/>
            <person name="Seo E."/>
            <person name="Kim K.T."/>
            <person name="Kim M.S."/>
            <person name="Lee J.M."/>
            <person name="Cheong K."/>
            <person name="Shin H.S."/>
            <person name="Kim S.B."/>
            <person name="Han K."/>
            <person name="Lee J."/>
            <person name="Park M."/>
            <person name="Lee H.A."/>
            <person name="Lee H.Y."/>
            <person name="Lee Y."/>
            <person name="Oh S."/>
            <person name="Lee J.H."/>
            <person name="Choi E."/>
            <person name="Choi E."/>
            <person name="Lee S.E."/>
            <person name="Jeon J."/>
            <person name="Kim H."/>
            <person name="Choi G."/>
            <person name="Song H."/>
            <person name="Lee J."/>
            <person name="Lee S.C."/>
            <person name="Kwon J.K."/>
            <person name="Lee H.Y."/>
            <person name="Koo N."/>
            <person name="Hong Y."/>
            <person name="Kim R.W."/>
            <person name="Kang W.H."/>
            <person name="Huh J.H."/>
            <person name="Kang B.C."/>
            <person name="Yang T.J."/>
            <person name="Lee Y.H."/>
            <person name="Bennetzen J.L."/>
            <person name="Choi D."/>
        </authorList>
    </citation>
    <scope>NUCLEOTIDE SEQUENCE [LARGE SCALE GENOMIC DNA]</scope>
    <source>
        <strain evidence="3">cv. PBC81</strain>
    </source>
</reference>
<dbReference type="AlphaFoldDB" id="A0A2G2XKP7"/>
<dbReference type="GO" id="GO:0006783">
    <property type="term" value="P:heme biosynthetic process"/>
    <property type="evidence" value="ECO:0007669"/>
    <property type="project" value="InterPro"/>
</dbReference>
<accession>A0A2G2XKP7</accession>
<proteinExistence type="predicted"/>
<dbReference type="Pfam" id="PF00063">
    <property type="entry name" value="Myosin_head"/>
    <property type="match status" value="1"/>
</dbReference>
<evidence type="ECO:0000313" key="2">
    <source>
        <dbReference type="EMBL" id="PHT58074.1"/>
    </source>
</evidence>
<dbReference type="GO" id="GO:0005524">
    <property type="term" value="F:ATP binding"/>
    <property type="evidence" value="ECO:0007669"/>
    <property type="project" value="InterPro"/>
</dbReference>
<dbReference type="GO" id="GO:0005739">
    <property type="term" value="C:mitochondrion"/>
    <property type="evidence" value="ECO:0007669"/>
    <property type="project" value="TreeGrafter"/>
</dbReference>
<dbReference type="PANTHER" id="PTHR11108:SF10">
    <property type="entry name" value="RETROTRANSPOSON GAG DOMAIN-CONTAINING PROTEIN"/>
    <property type="match status" value="1"/>
</dbReference>
<comment type="caution">
    <text evidence="2">The sequence shown here is derived from an EMBL/GenBank/DDBJ whole genome shotgun (WGS) entry which is preliminary data.</text>
</comment>
<gene>
    <name evidence="2" type="ORF">CQW23_00437</name>
</gene>
<sequence>MDAHNMFDEMSTRVFTEDVEETSSAAILLGDLDDIQSTRVLDESVYSCCRKLVAELQPDTLIKMLDEEALCLERGKVQLFDECSPRNMSKSVDVYGAAMNLCVWNPGISSKIKALTDYTLNTKLLILLGSTSTFGFIANANSVTQVWDPGQQRYELVVGKSKVDDTYSDVNRVFDDSSQGAASRELQPIAPLYIIFLPKLFQFLQQLLAQLIFVLQAPRSNIWYVAMGGDFSFRKKITEQASALKMVIQGKEAPKTICSSWFQGCIRSMADLIGLELRNFSTLAELKGLVGAQASIVVAYVVHKAILNESKSFSVLASCGKFKTMMRLMCYVAHLGGHRRIEECTVAQQVLKSNPFANLEKTYGATMGPPLTERFNAFIIIVLEQNHHCFFLLSDVLMEINKMCRLRGPEAFSYIKRSYCLAGITDAHDSPNIEKEMKIVGLSNAEQVTNFKILAFVMMLSNMAYFMRHQDTILVTREVDFVGHQSSAARSVKNSRHVRKFFVYVQPWVFDNVVFGATLYNLNLEDKVLIGPEVLL</sequence>
<dbReference type="InterPro" id="IPR027417">
    <property type="entry name" value="P-loop_NTPase"/>
</dbReference>
<dbReference type="InterPro" id="IPR001609">
    <property type="entry name" value="Myosin_head_motor_dom-like"/>
</dbReference>
<dbReference type="PANTHER" id="PTHR11108">
    <property type="entry name" value="FERROCHELATASE"/>
    <property type="match status" value="1"/>
</dbReference>
<evidence type="ECO:0000259" key="1">
    <source>
        <dbReference type="Pfam" id="PF00063"/>
    </source>
</evidence>
<dbReference type="SUPFAM" id="SSF52540">
    <property type="entry name" value="P-loop containing nucleoside triphosphate hydrolases"/>
    <property type="match status" value="1"/>
</dbReference>
<protein>
    <recommendedName>
        <fullName evidence="1">Myosin motor domain-containing protein</fullName>
    </recommendedName>
</protein>
<keyword evidence="3" id="KW-1185">Reference proteome</keyword>
<name>A0A2G2XKP7_CAPBA</name>
<dbReference type="OrthoDB" id="1327084at2759"/>
<evidence type="ECO:0000313" key="3">
    <source>
        <dbReference type="Proteomes" id="UP000224567"/>
    </source>
</evidence>
<dbReference type="STRING" id="33114.A0A2G2XKP7"/>